<accession>A0A1I4XWS7</accession>
<dbReference type="Proteomes" id="UP000199614">
    <property type="component" value="Unassembled WGS sequence"/>
</dbReference>
<evidence type="ECO:0000313" key="1">
    <source>
        <dbReference type="EMBL" id="SFN29710.1"/>
    </source>
</evidence>
<protein>
    <submittedName>
        <fullName evidence="1">Uncharacterized protein</fullName>
    </submittedName>
</protein>
<organism evidence="1 2">
    <name type="scientific">Pseudonocardia ammonioxydans</name>
    <dbReference type="NCBI Taxonomy" id="260086"/>
    <lineage>
        <taxon>Bacteria</taxon>
        <taxon>Bacillati</taxon>
        <taxon>Actinomycetota</taxon>
        <taxon>Actinomycetes</taxon>
        <taxon>Pseudonocardiales</taxon>
        <taxon>Pseudonocardiaceae</taxon>
        <taxon>Pseudonocardia</taxon>
    </lineage>
</organism>
<keyword evidence="2" id="KW-1185">Reference proteome</keyword>
<sequence length="98" mass="10482">MNRRVNDNLTSVNGKIHCAHCDHVLAEAGEPALHRALTRRGDVAKAGPQVRAGVPAFIRAAVEFRQKLCPGCHTALLTEVAAVDDVATRETTLTTPSD</sequence>
<dbReference type="STRING" id="260086.SAMN05216207_10124"/>
<dbReference type="EMBL" id="FOUY01000012">
    <property type="protein sequence ID" value="SFN29710.1"/>
    <property type="molecule type" value="Genomic_DNA"/>
</dbReference>
<dbReference type="AlphaFoldDB" id="A0A1I4XWS7"/>
<evidence type="ECO:0000313" key="2">
    <source>
        <dbReference type="Proteomes" id="UP000199614"/>
    </source>
</evidence>
<reference evidence="1 2" key="1">
    <citation type="submission" date="2016-10" db="EMBL/GenBank/DDBJ databases">
        <authorList>
            <person name="de Groot N.N."/>
        </authorList>
    </citation>
    <scope>NUCLEOTIDE SEQUENCE [LARGE SCALE GENOMIC DNA]</scope>
    <source>
        <strain evidence="1 2">CGMCC 4.1877</strain>
    </source>
</reference>
<gene>
    <name evidence="1" type="ORF">SAMN05216207_10124</name>
</gene>
<proteinExistence type="predicted"/>
<name>A0A1I4XWS7_PSUAM</name>